<evidence type="ECO:0000256" key="1">
    <source>
        <dbReference type="SAM" id="MobiDB-lite"/>
    </source>
</evidence>
<gene>
    <name evidence="4" type="ORF">C0J50_2515</name>
</gene>
<evidence type="ECO:0000313" key="4">
    <source>
        <dbReference type="EMBL" id="KAI5628813.1"/>
    </source>
</evidence>
<organism evidence="4 5">
    <name type="scientific">Silurus asotus</name>
    <name type="common">Amur catfish</name>
    <name type="synonym">Parasilurus asotus</name>
    <dbReference type="NCBI Taxonomy" id="30991"/>
    <lineage>
        <taxon>Eukaryota</taxon>
        <taxon>Metazoa</taxon>
        <taxon>Chordata</taxon>
        <taxon>Craniata</taxon>
        <taxon>Vertebrata</taxon>
        <taxon>Euteleostomi</taxon>
        <taxon>Actinopterygii</taxon>
        <taxon>Neopterygii</taxon>
        <taxon>Teleostei</taxon>
        <taxon>Ostariophysi</taxon>
        <taxon>Siluriformes</taxon>
        <taxon>Siluridae</taxon>
        <taxon>Silurus</taxon>
    </lineage>
</organism>
<dbReference type="SUPFAM" id="SSF48726">
    <property type="entry name" value="Immunoglobulin"/>
    <property type="match status" value="1"/>
</dbReference>
<dbReference type="GO" id="GO:0016020">
    <property type="term" value="C:membrane"/>
    <property type="evidence" value="ECO:0007669"/>
    <property type="project" value="InterPro"/>
</dbReference>
<comment type="caution">
    <text evidence="4">The sequence shown here is derived from an EMBL/GenBank/DDBJ whole genome shotgun (WGS) entry which is preliminary data.</text>
</comment>
<dbReference type="EMBL" id="MU541276">
    <property type="protein sequence ID" value="KAI5628813.1"/>
    <property type="molecule type" value="Genomic_DNA"/>
</dbReference>
<accession>A0AAD5FUF1</accession>
<dbReference type="InterPro" id="IPR039090">
    <property type="entry name" value="CD7"/>
</dbReference>
<keyword evidence="3" id="KW-0732">Signal</keyword>
<dbReference type="Proteomes" id="UP001205998">
    <property type="component" value="Unassembled WGS sequence"/>
</dbReference>
<feature type="compositionally biased region" description="Polar residues" evidence="1">
    <location>
        <begin position="266"/>
        <end position="276"/>
    </location>
</feature>
<dbReference type="PANTHER" id="PTHR15343">
    <property type="entry name" value="CD7"/>
    <property type="match status" value="1"/>
</dbReference>
<feature type="chain" id="PRO_5042062144" evidence="3">
    <location>
        <begin position="23"/>
        <end position="295"/>
    </location>
</feature>
<sequence>MEFFKLSILAFAIYAQLHTGESSFSEDTDVWSLENRQGDPAESGFSLRFNNLLKHSKSQQFHGLMGRSLAPERENGLVKVKKGESLTMECTTTDTEFDNLELLARIPNKHVVMVFDKNTDSKNLGKEYSGRVTSSGTIDKLSITISNLQLNESGLYIGIYSKYDLKKQQIVKEEGCSVLLFVNDVDKTPPATGKGAFAMSVPLILIFALTACTMVIVFILVMWVLAPKVKDLCVTRADDTRMEYTVAESVQQTAKTNYSPIRPRSTRSTPQFNGTTHGVDERPSPAAQKCEDLEI</sequence>
<feature type="compositionally biased region" description="Basic and acidic residues" evidence="1">
    <location>
        <begin position="278"/>
        <end position="295"/>
    </location>
</feature>
<dbReference type="GO" id="GO:0002250">
    <property type="term" value="P:adaptive immune response"/>
    <property type="evidence" value="ECO:0007669"/>
    <property type="project" value="InterPro"/>
</dbReference>
<name>A0AAD5FUF1_SILAS</name>
<dbReference type="Gene3D" id="2.60.40.10">
    <property type="entry name" value="Immunoglobulins"/>
    <property type="match status" value="1"/>
</dbReference>
<feature type="region of interest" description="Disordered" evidence="1">
    <location>
        <begin position="255"/>
        <end position="295"/>
    </location>
</feature>
<feature type="transmembrane region" description="Helical" evidence="2">
    <location>
        <begin position="203"/>
        <end position="226"/>
    </location>
</feature>
<proteinExistence type="predicted"/>
<keyword evidence="2" id="KW-0472">Membrane</keyword>
<keyword evidence="2" id="KW-1133">Transmembrane helix</keyword>
<feature type="signal peptide" evidence="3">
    <location>
        <begin position="1"/>
        <end position="22"/>
    </location>
</feature>
<keyword evidence="5" id="KW-1185">Reference proteome</keyword>
<dbReference type="InterPro" id="IPR013783">
    <property type="entry name" value="Ig-like_fold"/>
</dbReference>
<evidence type="ECO:0000256" key="2">
    <source>
        <dbReference type="SAM" id="Phobius"/>
    </source>
</evidence>
<dbReference type="AlphaFoldDB" id="A0AAD5FUF1"/>
<dbReference type="PANTHER" id="PTHR15343:SF0">
    <property type="entry name" value="T-CELL ANTIGEN CD7"/>
    <property type="match status" value="1"/>
</dbReference>
<evidence type="ECO:0000256" key="3">
    <source>
        <dbReference type="SAM" id="SignalP"/>
    </source>
</evidence>
<dbReference type="InterPro" id="IPR036179">
    <property type="entry name" value="Ig-like_dom_sf"/>
</dbReference>
<protein>
    <submittedName>
        <fullName evidence="4">Tachykinin-4</fullName>
    </submittedName>
</protein>
<reference evidence="4" key="1">
    <citation type="submission" date="2018-07" db="EMBL/GenBank/DDBJ databases">
        <title>Comparative genomics of catfishes provides insights into carnivory and benthic adaptation.</title>
        <authorList>
            <person name="Zhang Y."/>
            <person name="Wang D."/>
            <person name="Peng Z."/>
            <person name="Zheng S."/>
            <person name="Shao F."/>
            <person name="Tao W."/>
        </authorList>
    </citation>
    <scope>NUCLEOTIDE SEQUENCE</scope>
    <source>
        <strain evidence="4">Chongqing</strain>
    </source>
</reference>
<evidence type="ECO:0000313" key="5">
    <source>
        <dbReference type="Proteomes" id="UP001205998"/>
    </source>
</evidence>
<keyword evidence="2" id="KW-0812">Transmembrane</keyword>
<dbReference type="GO" id="GO:0038023">
    <property type="term" value="F:signaling receptor activity"/>
    <property type="evidence" value="ECO:0007669"/>
    <property type="project" value="InterPro"/>
</dbReference>